<reference evidence="9" key="2">
    <citation type="submission" date="2022-06" db="UniProtKB">
        <authorList>
            <consortium name="EnsemblMetazoa"/>
        </authorList>
    </citation>
    <scope>IDENTIFICATION</scope>
</reference>
<dbReference type="InterPro" id="IPR049404">
    <property type="entry name" value="EDC4_C"/>
</dbReference>
<dbReference type="AlphaFoldDB" id="A0A8R2NUX9"/>
<protein>
    <recommendedName>
        <fullName evidence="11">Enhancer of mRNA-decapping protein 4 WD40 repeat region domain-containing protein</fullName>
    </recommendedName>
</protein>
<comment type="subcellular location">
    <subcellularLocation>
        <location evidence="1">Cytoplasm</location>
        <location evidence="1">P-body</location>
    </subcellularLocation>
</comment>
<keyword evidence="4" id="KW-0853">WD repeat</keyword>
<evidence type="ECO:0000259" key="8">
    <source>
        <dbReference type="Pfam" id="PF21289"/>
    </source>
</evidence>
<keyword evidence="10" id="KW-1185">Reference proteome</keyword>
<evidence type="ECO:0000256" key="5">
    <source>
        <dbReference type="ARBA" id="ARBA00022737"/>
    </source>
</evidence>
<name>A0A8R2NUX9_ACYPI</name>
<organism evidence="9 10">
    <name type="scientific">Acyrthosiphon pisum</name>
    <name type="common">Pea aphid</name>
    <dbReference type="NCBI Taxonomy" id="7029"/>
    <lineage>
        <taxon>Eukaryota</taxon>
        <taxon>Metazoa</taxon>
        <taxon>Ecdysozoa</taxon>
        <taxon>Arthropoda</taxon>
        <taxon>Hexapoda</taxon>
        <taxon>Insecta</taxon>
        <taxon>Pterygota</taxon>
        <taxon>Neoptera</taxon>
        <taxon>Paraneoptera</taxon>
        <taxon>Hemiptera</taxon>
        <taxon>Sternorrhyncha</taxon>
        <taxon>Aphidomorpha</taxon>
        <taxon>Aphidoidea</taxon>
        <taxon>Aphididae</taxon>
        <taxon>Macrosiphini</taxon>
        <taxon>Acyrthosiphon</taxon>
    </lineage>
</organism>
<dbReference type="Pfam" id="PF16529">
    <property type="entry name" value="Ge1_WD40"/>
    <property type="match status" value="1"/>
</dbReference>
<evidence type="ECO:0008006" key="11">
    <source>
        <dbReference type="Google" id="ProtNLM"/>
    </source>
</evidence>
<feature type="domain" description="Enhancer of mRNA-decapping protein 4 WD40 repeat region" evidence="7">
    <location>
        <begin position="38"/>
        <end position="383"/>
    </location>
</feature>
<dbReference type="InterPro" id="IPR032401">
    <property type="entry name" value="EDC4_WD40"/>
</dbReference>
<evidence type="ECO:0000256" key="6">
    <source>
        <dbReference type="ARBA" id="ARBA00023054"/>
    </source>
</evidence>
<dbReference type="InterPro" id="IPR045152">
    <property type="entry name" value="EDC4-like"/>
</dbReference>
<dbReference type="Pfam" id="PF21289">
    <property type="entry name" value="EDC4_C"/>
    <property type="match status" value="1"/>
</dbReference>
<dbReference type="SUPFAM" id="SSF50978">
    <property type="entry name" value="WD40 repeat-like"/>
    <property type="match status" value="1"/>
</dbReference>
<reference evidence="10" key="1">
    <citation type="submission" date="2010-06" db="EMBL/GenBank/DDBJ databases">
        <authorList>
            <person name="Jiang H."/>
            <person name="Abraham K."/>
            <person name="Ali S."/>
            <person name="Alsbrooks S.L."/>
            <person name="Anim B.N."/>
            <person name="Anosike U.S."/>
            <person name="Attaway T."/>
            <person name="Bandaranaike D.P."/>
            <person name="Battles P.K."/>
            <person name="Bell S.N."/>
            <person name="Bell A.V."/>
            <person name="Beltran B."/>
            <person name="Bickham C."/>
            <person name="Bustamante Y."/>
            <person name="Caleb T."/>
            <person name="Canada A."/>
            <person name="Cardenas V."/>
            <person name="Carter K."/>
            <person name="Chacko J."/>
            <person name="Chandrabose M.N."/>
            <person name="Chavez D."/>
            <person name="Chavez A."/>
            <person name="Chen L."/>
            <person name="Chu H.-S."/>
            <person name="Claassen K.J."/>
            <person name="Cockrell R."/>
            <person name="Collins M."/>
            <person name="Cooper J.A."/>
            <person name="Cree A."/>
            <person name="Curry S.M."/>
            <person name="Da Y."/>
            <person name="Dao M.D."/>
            <person name="Das B."/>
            <person name="Davila M.-L."/>
            <person name="Davy-Carroll L."/>
            <person name="Denson S."/>
            <person name="Dinh H."/>
            <person name="Ebong V.E."/>
            <person name="Edwards J.R."/>
            <person name="Egan A."/>
            <person name="El-Daye J."/>
            <person name="Escobedo L."/>
            <person name="Fernandez S."/>
            <person name="Fernando P.R."/>
            <person name="Flagg N."/>
            <person name="Forbes L.D."/>
            <person name="Fowler R.G."/>
            <person name="Fu Q."/>
            <person name="Gabisi R.A."/>
            <person name="Ganer J."/>
            <person name="Garbino Pronczuk A."/>
            <person name="Garcia R.M."/>
            <person name="Garner T."/>
            <person name="Garrett T.E."/>
            <person name="Gonzalez D.A."/>
            <person name="Hamid H."/>
            <person name="Hawkins E.S."/>
            <person name="Hirani K."/>
            <person name="Hogues M.E."/>
            <person name="Hollins B."/>
            <person name="Hsiao C.-H."/>
            <person name="Jabil R."/>
            <person name="James M.L."/>
            <person name="Jhangiani S.N."/>
            <person name="Johnson B."/>
            <person name="Johnson Q."/>
            <person name="Joshi V."/>
            <person name="Kalu J.B."/>
            <person name="Kam C."/>
            <person name="Kashfia A."/>
            <person name="Keebler J."/>
            <person name="Kisamo H."/>
            <person name="Kovar C.L."/>
            <person name="Lago L.A."/>
            <person name="Lai C.-Y."/>
            <person name="Laidlaw J."/>
            <person name="Lara F."/>
            <person name="Le T.-K."/>
            <person name="Lee S.L."/>
            <person name="Legall F.H."/>
            <person name="Lemon S.J."/>
            <person name="Lewis L.R."/>
            <person name="Li B."/>
            <person name="Liu Y."/>
            <person name="Liu Y.-S."/>
            <person name="Lopez J."/>
            <person name="Lozado R.J."/>
            <person name="Lu J."/>
            <person name="Madu R.C."/>
            <person name="Maheshwari M."/>
            <person name="Maheshwari R."/>
            <person name="Malloy K."/>
            <person name="Martinez E."/>
            <person name="Mathew T."/>
            <person name="Mercado I.C."/>
            <person name="Mercado C."/>
            <person name="Meyer B."/>
            <person name="Montgomery K."/>
            <person name="Morgan M.B."/>
            <person name="Munidasa M."/>
            <person name="Nazareth L.V."/>
            <person name="Nelson J."/>
            <person name="Ng B.M."/>
            <person name="Nguyen N.B."/>
            <person name="Nguyen P.Q."/>
            <person name="Nguyen T."/>
            <person name="Obregon M."/>
            <person name="Okwuonu G.O."/>
            <person name="Onwere C.G."/>
            <person name="Orozco G."/>
            <person name="Parra A."/>
            <person name="Patel S."/>
            <person name="Patil S."/>
            <person name="Perez A."/>
            <person name="Perez Y."/>
            <person name="Pham C."/>
            <person name="Primus E.L."/>
            <person name="Pu L.-L."/>
            <person name="Puazo M."/>
            <person name="Qin X."/>
            <person name="Quiroz J.B."/>
            <person name="Reese J."/>
            <person name="Richards S."/>
            <person name="Rives C.M."/>
            <person name="Robberts R."/>
            <person name="Ruiz S.J."/>
            <person name="Ruiz M.J."/>
            <person name="Santibanez J."/>
            <person name="Schneider B.W."/>
            <person name="Sisson I."/>
            <person name="Smith M."/>
            <person name="Sodergren E."/>
            <person name="Song X.-Z."/>
            <person name="Song B.B."/>
            <person name="Summersgill H."/>
            <person name="Thelus R."/>
            <person name="Thornton R.D."/>
            <person name="Trejos Z.Y."/>
            <person name="Usmani K."/>
            <person name="Vattathil S."/>
            <person name="Villasana D."/>
            <person name="Walker D.L."/>
            <person name="Wang S."/>
            <person name="Wang K."/>
            <person name="White C.S."/>
            <person name="Williams A.C."/>
            <person name="Williamson J."/>
            <person name="Wilson K."/>
            <person name="Woghiren I.O."/>
            <person name="Woodworth J.R."/>
            <person name="Worley K.C."/>
            <person name="Wright R.A."/>
            <person name="Wu W."/>
            <person name="Young L."/>
            <person name="Zhang L."/>
            <person name="Zhang J."/>
            <person name="Zhu Y."/>
            <person name="Muzny D.M."/>
            <person name="Weinstock G."/>
            <person name="Gibbs R.A."/>
        </authorList>
    </citation>
    <scope>NUCLEOTIDE SEQUENCE [LARGE SCALE GENOMIC DNA]</scope>
    <source>
        <strain evidence="10">LSR1</strain>
    </source>
</reference>
<evidence type="ECO:0000313" key="10">
    <source>
        <dbReference type="Proteomes" id="UP000007819"/>
    </source>
</evidence>
<dbReference type="InterPro" id="IPR015943">
    <property type="entry name" value="WD40/YVTN_repeat-like_dom_sf"/>
</dbReference>
<evidence type="ECO:0000256" key="2">
    <source>
        <dbReference type="ARBA" id="ARBA00009639"/>
    </source>
</evidence>
<evidence type="ECO:0000313" key="9">
    <source>
        <dbReference type="EnsemblMetazoa" id="XP_029348675.1"/>
    </source>
</evidence>
<keyword evidence="3" id="KW-0963">Cytoplasm</keyword>
<dbReference type="Proteomes" id="UP000007819">
    <property type="component" value="Chromosome X"/>
</dbReference>
<dbReference type="CTD" id="34541"/>
<accession>A0A8R2NUX9</accession>
<dbReference type="OrthoDB" id="21128at2759"/>
<dbReference type="GO" id="GO:0031087">
    <property type="term" value="P:deadenylation-independent decapping of nuclear-transcribed mRNA"/>
    <property type="evidence" value="ECO:0007669"/>
    <property type="project" value="InterPro"/>
</dbReference>
<evidence type="ECO:0000256" key="1">
    <source>
        <dbReference type="ARBA" id="ARBA00004201"/>
    </source>
</evidence>
<dbReference type="GO" id="GO:0000932">
    <property type="term" value="C:P-body"/>
    <property type="evidence" value="ECO:0007669"/>
    <property type="project" value="UniProtKB-SubCell"/>
</dbReference>
<dbReference type="PANTHER" id="PTHR15598">
    <property type="entry name" value="ENHANCER OF MRNA-DECAPPING PROTEIN 4"/>
    <property type="match status" value="1"/>
</dbReference>
<dbReference type="InterPro" id="IPR044938">
    <property type="entry name" value="EDC4_C_sf"/>
</dbReference>
<sequence>MTEEIEEIVRFIGDEECTHTIHSNSTKVFSSQGSHNKGSSQLTLKNFVNFNWDQCYYLGQLIALHISEKYIAYGFSNTDTYEGLVRIVKTESNERALIKGLSNLIEDISFAHLYEIIMLGCIDQSGTTYVYVIKEESCSSPKLKAIRVFQINGDPSYCFKNKYLLSWCQYIPEQVKYLKELEFEPTYKGKMLAVVRASEVEIWHVGVASSFTTGPVFSNINLNKSLDKNVLINISNVVIKINLKEADIISLSFSPDGSTISLALSNGSIYFYQVSFDQISDTPKCVFTWHPKEIFLSLKSLAFLDNRKIINGDVELWKYVVTLSNNDEIILWSCETWTSLQIVKFIRPFSKQNPMKLTVDGTGRYIFLSDIDNNLLYVMEVADEIQSAKKNIKIVGITEVLLQSPMLNMIIVDAKVDHNDLDITENHNSNNISTSSCNYTTVINLFAIQPKSLQEGQLIIASPELSIAEQYKDQNKIEPTNIFPKPPILDLLIESVNPITNTSEEFQIHEEENNILHDLNPLEVHSIVKEKLRLKGISLNQKSIPSSSMQIQNRQKNSYNNIQPIVVQSSNTYTYTQDPFDLNEVRECSPSNNEVQTILQQHNDQELQYNYMETHNDNFETVSNYSNGIDEKEESNCYSSNSVFNGSEISTIRRPLDKSDLIDNGIGSQIDDILTSLQEMNTQLKCISKKQKKIDNQINAVMSINSSSLCANLEPALMNMVKNASDQSHRKLQMMIDHQLNTSHKKITEIVKATNSNKVDTELFTKSLVASLNPTLDAILKDLFMSTVIPKFEHACCSMFKQIDASFTERSLEYQNELKSLLNEEGNINNKLEYAFDKFKGDMNNIIKSTEKKILSTQNDLQKQFSILLKEKSHVEPSMKDTDNTATQFMILCDIMKQGDYALAFEKALSASKLELVLFVCEKIQPELLFTPPNALKTPIVLSLIQQLSHDLTNNTELKHKYLEAAIGSLDYTNDHHKENTNLVLIKMDSSVEKFVQQYPLNPYSRRLKMLQLAIKTIISYQTANI</sequence>
<dbReference type="EnsemblMetazoa" id="XM_029492815.1">
    <property type="protein sequence ID" value="XP_029348675.1"/>
    <property type="gene ID" value="LOC100163158"/>
</dbReference>
<dbReference type="Gene3D" id="6.10.140.270">
    <property type="match status" value="1"/>
</dbReference>
<evidence type="ECO:0000259" key="7">
    <source>
        <dbReference type="Pfam" id="PF16529"/>
    </source>
</evidence>
<evidence type="ECO:0000256" key="3">
    <source>
        <dbReference type="ARBA" id="ARBA00022490"/>
    </source>
</evidence>
<dbReference type="GeneID" id="100163158"/>
<dbReference type="PANTHER" id="PTHR15598:SF5">
    <property type="entry name" value="ENHANCER OF MRNA-DECAPPING PROTEIN 4"/>
    <property type="match status" value="1"/>
</dbReference>
<dbReference type="RefSeq" id="XP_029348675.1">
    <property type="nucleotide sequence ID" value="XM_029492815.1"/>
</dbReference>
<keyword evidence="5" id="KW-0677">Repeat</keyword>
<feature type="domain" description="Enhancer of mRNA-decapping protein 4 C-terminal" evidence="8">
    <location>
        <begin position="895"/>
        <end position="1011"/>
    </location>
</feature>
<comment type="similarity">
    <text evidence="2">Belongs to the WD repeat EDC4 family.</text>
</comment>
<evidence type="ECO:0000256" key="4">
    <source>
        <dbReference type="ARBA" id="ARBA00022574"/>
    </source>
</evidence>
<dbReference type="InterPro" id="IPR036322">
    <property type="entry name" value="WD40_repeat_dom_sf"/>
</dbReference>
<dbReference type="Gene3D" id="1.10.220.100">
    <property type="entry name" value="conserved c-terminal region of ge- 1"/>
    <property type="match status" value="1"/>
</dbReference>
<proteinExistence type="inferred from homology"/>
<dbReference type="Gene3D" id="2.130.10.10">
    <property type="entry name" value="YVTN repeat-like/Quinoprotein amine dehydrogenase"/>
    <property type="match status" value="1"/>
</dbReference>
<keyword evidence="6" id="KW-0175">Coiled coil</keyword>